<dbReference type="OrthoDB" id="5688154at2"/>
<dbReference type="RefSeq" id="WP_133674945.1">
    <property type="nucleotide sequence ID" value="NZ_SNZF01000008.1"/>
</dbReference>
<reference evidence="1 2" key="1">
    <citation type="submission" date="2019-03" db="EMBL/GenBank/DDBJ databases">
        <title>Genomic Encyclopedia of Type Strains, Phase IV (KMG-IV): sequencing the most valuable type-strain genomes for metagenomic binning, comparative biology and taxonomic classification.</title>
        <authorList>
            <person name="Goeker M."/>
        </authorList>
    </citation>
    <scope>NUCLEOTIDE SEQUENCE [LARGE SCALE GENOMIC DNA]</scope>
    <source>
        <strain evidence="1 2">DSM 11603</strain>
    </source>
</reference>
<dbReference type="InterPro" id="IPR025915">
    <property type="entry name" value="Phage_gp49_66"/>
</dbReference>
<dbReference type="AlphaFoldDB" id="A0A4R6YGZ4"/>
<evidence type="ECO:0000313" key="1">
    <source>
        <dbReference type="EMBL" id="TDR35709.1"/>
    </source>
</evidence>
<keyword evidence="2" id="KW-1185">Reference proteome</keyword>
<organism evidence="1 2">
    <name type="scientific">Aquamicrobium defluvii</name>
    <dbReference type="NCBI Taxonomy" id="69279"/>
    <lineage>
        <taxon>Bacteria</taxon>
        <taxon>Pseudomonadati</taxon>
        <taxon>Pseudomonadota</taxon>
        <taxon>Alphaproteobacteria</taxon>
        <taxon>Hyphomicrobiales</taxon>
        <taxon>Phyllobacteriaceae</taxon>
        <taxon>Aquamicrobium</taxon>
    </lineage>
</organism>
<dbReference type="Pfam" id="PF13876">
    <property type="entry name" value="Phage_gp49_66"/>
    <property type="match status" value="1"/>
</dbReference>
<proteinExistence type="predicted"/>
<dbReference type="EMBL" id="SNZF01000008">
    <property type="protein sequence ID" value="TDR35709.1"/>
    <property type="molecule type" value="Genomic_DNA"/>
</dbReference>
<protein>
    <submittedName>
        <fullName evidence="1">N4 Gp49/Sf6 Gp66 family protein</fullName>
    </submittedName>
</protein>
<gene>
    <name evidence="1" type="ORF">DES43_108134</name>
</gene>
<comment type="caution">
    <text evidence="1">The sequence shown here is derived from an EMBL/GenBank/DDBJ whole genome shotgun (WGS) entry which is preliminary data.</text>
</comment>
<evidence type="ECO:0000313" key="2">
    <source>
        <dbReference type="Proteomes" id="UP000294958"/>
    </source>
</evidence>
<name>A0A4R6YGZ4_9HYPH</name>
<accession>A0A4R6YGZ4</accession>
<dbReference type="Proteomes" id="UP000294958">
    <property type="component" value="Unassembled WGS sequence"/>
</dbReference>
<sequence>MDSLQVTDAASAAVQKTPNRVSLESIKDKIAERVFLRPEIEPTMTVCFLKMSNGFIVIGKAAPADPENFNAELGEQFAFEDAVRQIWPLEGYALRSRLMEG</sequence>